<dbReference type="InterPro" id="IPR043128">
    <property type="entry name" value="Rev_trsase/Diguanyl_cyclase"/>
</dbReference>
<proteinExistence type="predicted"/>
<name>A0ABV3SI85_9HYPH</name>
<comment type="caution">
    <text evidence="4">The sequence shown here is derived from an EMBL/GenBank/DDBJ whole genome shotgun (WGS) entry which is preliminary data.</text>
</comment>
<dbReference type="PROSITE" id="PS50887">
    <property type="entry name" value="GGDEF"/>
    <property type="match status" value="1"/>
</dbReference>
<organism evidence="4 5">
    <name type="scientific">Aquibium pacificus</name>
    <dbReference type="NCBI Taxonomy" id="3153579"/>
    <lineage>
        <taxon>Bacteria</taxon>
        <taxon>Pseudomonadati</taxon>
        <taxon>Pseudomonadota</taxon>
        <taxon>Alphaproteobacteria</taxon>
        <taxon>Hyphomicrobiales</taxon>
        <taxon>Phyllobacteriaceae</taxon>
        <taxon>Aquibium</taxon>
    </lineage>
</organism>
<reference evidence="4 5" key="1">
    <citation type="submission" date="2024-05" db="EMBL/GenBank/DDBJ databases">
        <authorList>
            <person name="Jiang F."/>
        </authorList>
    </citation>
    <scope>NUCLEOTIDE SEQUENCE [LARGE SCALE GENOMIC DNA]</scope>
    <source>
        <strain evidence="4 5">LZ166</strain>
    </source>
</reference>
<dbReference type="InterPro" id="IPR050469">
    <property type="entry name" value="Diguanylate_Cyclase"/>
</dbReference>
<dbReference type="SUPFAM" id="SSF55073">
    <property type="entry name" value="Nucleotide cyclase"/>
    <property type="match status" value="1"/>
</dbReference>
<dbReference type="EC" id="2.7.7.65" evidence="1"/>
<feature type="domain" description="GGDEF" evidence="3">
    <location>
        <begin position="215"/>
        <end position="350"/>
    </location>
</feature>
<dbReference type="NCBIfam" id="TIGR00254">
    <property type="entry name" value="GGDEF"/>
    <property type="match status" value="1"/>
</dbReference>
<dbReference type="InterPro" id="IPR029787">
    <property type="entry name" value="Nucleotide_cyclase"/>
</dbReference>
<dbReference type="PANTHER" id="PTHR45138:SF9">
    <property type="entry name" value="DIGUANYLATE CYCLASE DGCM-RELATED"/>
    <property type="match status" value="1"/>
</dbReference>
<evidence type="ECO:0000259" key="3">
    <source>
        <dbReference type="PROSITE" id="PS50887"/>
    </source>
</evidence>
<keyword evidence="4" id="KW-0548">Nucleotidyltransferase</keyword>
<dbReference type="Gene3D" id="3.30.70.270">
    <property type="match status" value="1"/>
</dbReference>
<dbReference type="GO" id="GO:0052621">
    <property type="term" value="F:diguanylate cyclase activity"/>
    <property type="evidence" value="ECO:0007669"/>
    <property type="project" value="UniProtKB-EC"/>
</dbReference>
<evidence type="ECO:0000256" key="1">
    <source>
        <dbReference type="ARBA" id="ARBA00012528"/>
    </source>
</evidence>
<evidence type="ECO:0000313" key="5">
    <source>
        <dbReference type="Proteomes" id="UP001556692"/>
    </source>
</evidence>
<gene>
    <name evidence="4" type="ORF">ABGN05_12195</name>
</gene>
<evidence type="ECO:0000313" key="4">
    <source>
        <dbReference type="EMBL" id="MEX0406429.1"/>
    </source>
</evidence>
<comment type="catalytic activity">
    <reaction evidence="2">
        <text>2 GTP = 3',3'-c-di-GMP + 2 diphosphate</text>
        <dbReference type="Rhea" id="RHEA:24898"/>
        <dbReference type="ChEBI" id="CHEBI:33019"/>
        <dbReference type="ChEBI" id="CHEBI:37565"/>
        <dbReference type="ChEBI" id="CHEBI:58805"/>
        <dbReference type="EC" id="2.7.7.65"/>
    </reaction>
</comment>
<dbReference type="CDD" id="cd01949">
    <property type="entry name" value="GGDEF"/>
    <property type="match status" value="1"/>
</dbReference>
<accession>A0ABV3SI85</accession>
<protein>
    <recommendedName>
        <fullName evidence="1">diguanylate cyclase</fullName>
        <ecNumber evidence="1">2.7.7.65</ecNumber>
    </recommendedName>
</protein>
<dbReference type="RefSeq" id="WP_367954276.1">
    <property type="nucleotide sequence ID" value="NZ_JBDPGJ010000002.1"/>
</dbReference>
<dbReference type="EMBL" id="JBDPGJ010000002">
    <property type="protein sequence ID" value="MEX0406429.1"/>
    <property type="molecule type" value="Genomic_DNA"/>
</dbReference>
<evidence type="ECO:0000256" key="2">
    <source>
        <dbReference type="ARBA" id="ARBA00034247"/>
    </source>
</evidence>
<dbReference type="Proteomes" id="UP001556692">
    <property type="component" value="Unassembled WGS sequence"/>
</dbReference>
<keyword evidence="5" id="KW-1185">Reference proteome</keyword>
<sequence length="366" mass="40561">MNTQVSSARSSGGNAPTAPVSDIATKIALAMRAMGVVGSPRNYEIYYEVFAGSNPALNADLGALGNRPRQEDLDRLSVKYFIQTSNQLFVDNVREQIANKVEEVMILFDKERLQLERYGSILTQSSDGLRKRDVVTQEILQRIAGIMSSATESKVEQGRHFVNAMIDKSAELEEVKTKLEEYKRLADTDPMTQLFNRRAFDKAIGQVYDDAKKAVFSALMILDIDRFKQINDRYGHPVGDKIIQHVASLIRTAASPNMTVARTGGEEFAVIVESLTESAVFDFSENLRTAIEKLVPLNGQIGAIGGAVTVSVGICMGSMAKNPEDLYAKADRALYMSKANGRNQTTLYSSLPDLKNSKNWLLYRRE</sequence>
<dbReference type="InterPro" id="IPR000160">
    <property type="entry name" value="GGDEF_dom"/>
</dbReference>
<dbReference type="Pfam" id="PF00990">
    <property type="entry name" value="GGDEF"/>
    <property type="match status" value="1"/>
</dbReference>
<keyword evidence="4" id="KW-0808">Transferase</keyword>
<dbReference type="SMART" id="SM00267">
    <property type="entry name" value="GGDEF"/>
    <property type="match status" value="1"/>
</dbReference>
<dbReference type="PANTHER" id="PTHR45138">
    <property type="entry name" value="REGULATORY COMPONENTS OF SENSORY TRANSDUCTION SYSTEM"/>
    <property type="match status" value="1"/>
</dbReference>